<sequence>MSEKFSPTLRIGDLSDFIAPSQACIVSLKGFKSSAANKSSDISEVSTSKTQLKTDPVKISLKDCLACSGCVTSAETIMLEKQSLDEFLSNIDKGKVIIISISPQSRASLAVHFGISPIQVLRKLTSFFKSLSVKAVFDTSCSRDLTLIESCKEFITRYKLSQSVDERCKSSLPMISSACPGWICYAEKQLGSYILPYISSVKSPQQTIGAIVKNHLCQKMGLRLDEIYHVTVMPCYDKKLEASRDDFVFQAESQAKSNEGEALMVSEVDSVLTSGEVLELIQLKGVDFKNLEDSPLDNMLTNVNDEGHIYGVPGSSGGYGETIFRHAAKVLFGKTIEGPLEFKTIRNSDFQEVTMEVEGKTVLKFALCYGFRNLQNVVRKIKTGKCDYHFLEIMACPSGCLNGGGQIKPKPGQSGKDLIQSLETAYMENVSSSCTEVQIADPFENPHIKSLYNEWLEQPGSEKAKKHMHTEYHPLVKSITSQLHNCFDSQILYFVSVFTTFEERQQRLRFCHLQPIFSFGPLNSLTQRRWKKAVDSAQTRLEQDRTRDTQLDKVATQIRKLNVILKLHHLITQRKRGPFVSVQIMSRWRHLVGINVGIGEFLHKVPHVFDVFTHPVRRNLCCKFTHKMLNLVNEEENVVRKGEMEAVRRVKKLLMMSVSGKLRLHALRLVRRELGLPEDFRESILSKYSKEFKLVDLEVVQLVGDVDEELGLAEIEKWREKEYREKWLSEFETKYAFPINFPTGYKIESGYRDRLKNWQRLPFVKPYETKEVVRIRSCGGIERYEKRAVGILHEFLCLTVEKMVEVERLAHFQRDFSLGVNVRELLLKHPGIFYISTKGNGQRVFLREAYSKGCLIEPNPIYVARRNILHLILVGFRYTRELRAPDVRVNNDKEVCEVKSDAKGDEDWIVPMLERLNHGNTNSQAKTNEGEALMISEVDSVLPSGEVLEL</sequence>
<evidence type="ECO:0000256" key="5">
    <source>
        <dbReference type="ARBA" id="ARBA00023014"/>
    </source>
</evidence>
<dbReference type="Gene3D" id="3.40.950.10">
    <property type="entry name" value="Fe-only Hydrogenase (Larger Subunit), Chain L, domain 3"/>
    <property type="match status" value="1"/>
</dbReference>
<evidence type="ECO:0000256" key="3">
    <source>
        <dbReference type="ARBA" id="ARBA00022723"/>
    </source>
</evidence>
<dbReference type="GO" id="GO:0051539">
    <property type="term" value="F:4 iron, 4 sulfur cluster binding"/>
    <property type="evidence" value="ECO:0007669"/>
    <property type="project" value="UniProtKB-KW"/>
</dbReference>
<evidence type="ECO:0000256" key="1">
    <source>
        <dbReference type="ARBA" id="ARBA00006596"/>
    </source>
</evidence>
<keyword evidence="8" id="KW-1185">Reference proteome</keyword>
<dbReference type="GO" id="GO:0046872">
    <property type="term" value="F:metal ion binding"/>
    <property type="evidence" value="ECO:0007669"/>
    <property type="project" value="UniProtKB-KW"/>
</dbReference>
<name>A0A7J6I626_CANSA</name>
<reference evidence="7 8" key="1">
    <citation type="journal article" date="2020" name="bioRxiv">
        <title>Sequence and annotation of 42 cannabis genomes reveals extensive copy number variation in cannabinoid synthesis and pathogen resistance genes.</title>
        <authorList>
            <person name="Mckernan K.J."/>
            <person name="Helbert Y."/>
            <person name="Kane L.T."/>
            <person name="Ebling H."/>
            <person name="Zhang L."/>
            <person name="Liu B."/>
            <person name="Eaton Z."/>
            <person name="Mclaughlin S."/>
            <person name="Kingan S."/>
            <person name="Baybayan P."/>
            <person name="Concepcion G."/>
            <person name="Jordan M."/>
            <person name="Riva A."/>
            <person name="Barbazuk W."/>
            <person name="Harkins T."/>
        </authorList>
    </citation>
    <scope>NUCLEOTIDE SEQUENCE [LARGE SCALE GENOMIC DNA]</scope>
    <source>
        <strain evidence="8">cv. Jamaican Lion 4</strain>
        <tissue evidence="7">Leaf</tissue>
    </source>
</reference>
<dbReference type="Proteomes" id="UP000583929">
    <property type="component" value="Unassembled WGS sequence"/>
</dbReference>
<protein>
    <recommendedName>
        <fullName evidence="6">Iron hydrogenase small subunit domain-containing protein</fullName>
    </recommendedName>
</protein>
<keyword evidence="3" id="KW-0479">Metal-binding</keyword>
<accession>A0A7J6I626</accession>
<dbReference type="SUPFAM" id="SSF53920">
    <property type="entry name" value="Fe-only hydrogenase"/>
    <property type="match status" value="1"/>
</dbReference>
<evidence type="ECO:0000313" key="8">
    <source>
        <dbReference type="Proteomes" id="UP000583929"/>
    </source>
</evidence>
<dbReference type="Pfam" id="PF02906">
    <property type="entry name" value="Fe_hyd_lg_C"/>
    <property type="match status" value="1"/>
</dbReference>
<keyword evidence="5" id="KW-0411">Iron-sulfur</keyword>
<gene>
    <name evidence="7" type="ORF">G4B88_017612</name>
</gene>
<dbReference type="AlphaFoldDB" id="A0A7J6I626"/>
<feature type="domain" description="Iron hydrogenase small subunit" evidence="6">
    <location>
        <begin position="412"/>
        <end position="476"/>
    </location>
</feature>
<comment type="caution">
    <text evidence="7">The sequence shown here is derived from an EMBL/GenBank/DDBJ whole genome shotgun (WGS) entry which is preliminary data.</text>
</comment>
<dbReference type="Gene3D" id="3.40.50.1780">
    <property type="match status" value="1"/>
</dbReference>
<evidence type="ECO:0000256" key="2">
    <source>
        <dbReference type="ARBA" id="ARBA00022485"/>
    </source>
</evidence>
<organism evidence="7 8">
    <name type="scientific">Cannabis sativa</name>
    <name type="common">Hemp</name>
    <name type="synonym">Marijuana</name>
    <dbReference type="NCBI Taxonomy" id="3483"/>
    <lineage>
        <taxon>Eukaryota</taxon>
        <taxon>Viridiplantae</taxon>
        <taxon>Streptophyta</taxon>
        <taxon>Embryophyta</taxon>
        <taxon>Tracheophyta</taxon>
        <taxon>Spermatophyta</taxon>
        <taxon>Magnoliopsida</taxon>
        <taxon>eudicotyledons</taxon>
        <taxon>Gunneridae</taxon>
        <taxon>Pentapetalae</taxon>
        <taxon>rosids</taxon>
        <taxon>fabids</taxon>
        <taxon>Rosales</taxon>
        <taxon>Cannabaceae</taxon>
        <taxon>Cannabis</taxon>
    </lineage>
</organism>
<dbReference type="InterPro" id="IPR004108">
    <property type="entry name" value="Fe_hydrogenase_lsu_C"/>
</dbReference>
<evidence type="ECO:0000259" key="6">
    <source>
        <dbReference type="SMART" id="SM00902"/>
    </source>
</evidence>
<evidence type="ECO:0000313" key="7">
    <source>
        <dbReference type="EMBL" id="KAF4402100.1"/>
    </source>
</evidence>
<dbReference type="Pfam" id="PF11955">
    <property type="entry name" value="PORR"/>
    <property type="match status" value="1"/>
</dbReference>
<keyword evidence="4" id="KW-0408">Iron</keyword>
<proteinExistence type="inferred from homology"/>
<dbReference type="InterPro" id="IPR050340">
    <property type="entry name" value="Cytosolic_Fe-S_CAF"/>
</dbReference>
<evidence type="ECO:0000256" key="4">
    <source>
        <dbReference type="ARBA" id="ARBA00023004"/>
    </source>
</evidence>
<comment type="similarity">
    <text evidence="1">Belongs to the NARF family.</text>
</comment>
<dbReference type="InterPro" id="IPR009016">
    <property type="entry name" value="Fe_hydrogenase"/>
</dbReference>
<feature type="non-terminal residue" evidence="7">
    <location>
        <position position="1"/>
    </location>
</feature>
<dbReference type="GO" id="GO:0003723">
    <property type="term" value="F:RNA binding"/>
    <property type="evidence" value="ECO:0007669"/>
    <property type="project" value="InterPro"/>
</dbReference>
<dbReference type="PANTHER" id="PTHR11615">
    <property type="entry name" value="NITRATE, FORMATE, IRON DEHYDROGENASE"/>
    <property type="match status" value="1"/>
</dbReference>
<dbReference type="SMART" id="SM00902">
    <property type="entry name" value="Fe_hyd_SSU"/>
    <property type="match status" value="1"/>
</dbReference>
<dbReference type="EMBL" id="JAATIQ010000009">
    <property type="protein sequence ID" value="KAF4402100.1"/>
    <property type="molecule type" value="Genomic_DNA"/>
</dbReference>
<dbReference type="InterPro" id="IPR003149">
    <property type="entry name" value="Fe_hydrogenase_ssu"/>
</dbReference>
<keyword evidence="2" id="KW-0004">4Fe-4S</keyword>
<dbReference type="Pfam" id="PF02256">
    <property type="entry name" value="Fe_hyd_SSU"/>
    <property type="match status" value="1"/>
</dbReference>
<dbReference type="InterPro" id="IPR021099">
    <property type="entry name" value="PORR_domain"/>
</dbReference>
<dbReference type="FunFam" id="3.30.70.20:FF:000042">
    <property type="entry name" value="Cytosolic Fe-S cluster assembly factor NAR1"/>
    <property type="match status" value="1"/>
</dbReference>